<proteinExistence type="predicted"/>
<feature type="non-terminal residue" evidence="3">
    <location>
        <position position="581"/>
    </location>
</feature>
<feature type="region of interest" description="Disordered" evidence="1">
    <location>
        <begin position="300"/>
        <end position="328"/>
    </location>
</feature>
<sequence>MKKSKYEDVVGLYVCAELSCLRVFIREQKCKISEISIEGLDSQVVMKKASTEVLAKLKNIVILDSDCDAQYKKAVYITGKEVFSFKMVSYVGATEGPAYSDMNIVDSTITLTVGCIQVIFVNKFVSALLAFINNFQAAKEALAEATVHAAEKAASGVKEMTQHSFRLALDINIKAPVVIVPQSSTSTNVLVADLGLINIKNHFSIITPKLRSNLPPVIDCMMVKLSDLKLYRTVFENGSLISEVELLQPLNLDITIERNLAAAWFTDIPDIKIIGQLKPMNLILGQEDLTTILRTLNENLGETSDKSDPEKNKSESSSSGGNSPSQVASGTTVVTAAVVETYTPMKVKTTLKLDFQFDSLTLNLYSSSPSSPLKNLSERDINLKLAEFKLGLISTAVKMSSDGSMSAAVKLTNCMLDDTRQAIQKATPRMLEMKHGSEKNVMVDVCYKQGREGTLLDVTVRDIYMCTSVEFLCTVADIFIKANEQSSAALRSSKQTSATNKEAAPAQPVSRMEMNVAVRNPEFVFVADLSRADAPALVLTTQCEVSIKNSPELQHMTALVRDLHIKACPFLPDKRNGKITT</sequence>
<evidence type="ECO:0000256" key="1">
    <source>
        <dbReference type="SAM" id="MobiDB-lite"/>
    </source>
</evidence>
<feature type="compositionally biased region" description="Low complexity" evidence="1">
    <location>
        <begin position="315"/>
        <end position="328"/>
    </location>
</feature>
<gene>
    <name evidence="3" type="ORF">RIMI_LOCUS1716297</name>
</gene>
<dbReference type="PANTHER" id="PTHR16166:SF22">
    <property type="entry name" value="INTERMEMBRANE LIPID TRANSFER PROTEIN VPS13A"/>
    <property type="match status" value="1"/>
</dbReference>
<feature type="domain" description="VPS13-like middle region" evidence="2">
    <location>
        <begin position="24"/>
        <end position="581"/>
    </location>
</feature>
<dbReference type="EMBL" id="CAUEEQ010002248">
    <property type="protein sequence ID" value="CAJ0922314.1"/>
    <property type="molecule type" value="Genomic_DNA"/>
</dbReference>
<evidence type="ECO:0000313" key="3">
    <source>
        <dbReference type="EMBL" id="CAJ0922314.1"/>
    </source>
</evidence>
<evidence type="ECO:0000313" key="4">
    <source>
        <dbReference type="Proteomes" id="UP001176940"/>
    </source>
</evidence>
<reference evidence="3" key="1">
    <citation type="submission" date="2023-07" db="EMBL/GenBank/DDBJ databases">
        <authorList>
            <person name="Stuckert A."/>
        </authorList>
    </citation>
    <scope>NUCLEOTIDE SEQUENCE</scope>
</reference>
<dbReference type="Proteomes" id="UP001176940">
    <property type="component" value="Unassembled WGS sequence"/>
</dbReference>
<evidence type="ECO:0000259" key="2">
    <source>
        <dbReference type="Pfam" id="PF25033"/>
    </source>
</evidence>
<feature type="compositionally biased region" description="Basic and acidic residues" evidence="1">
    <location>
        <begin position="303"/>
        <end position="314"/>
    </location>
</feature>
<dbReference type="Pfam" id="PF25033">
    <property type="entry name" value="VPS13_M"/>
    <property type="match status" value="1"/>
</dbReference>
<organism evidence="3 4">
    <name type="scientific">Ranitomeya imitator</name>
    <name type="common">mimic poison frog</name>
    <dbReference type="NCBI Taxonomy" id="111125"/>
    <lineage>
        <taxon>Eukaryota</taxon>
        <taxon>Metazoa</taxon>
        <taxon>Chordata</taxon>
        <taxon>Craniata</taxon>
        <taxon>Vertebrata</taxon>
        <taxon>Euteleostomi</taxon>
        <taxon>Amphibia</taxon>
        <taxon>Batrachia</taxon>
        <taxon>Anura</taxon>
        <taxon>Neobatrachia</taxon>
        <taxon>Hyloidea</taxon>
        <taxon>Dendrobatidae</taxon>
        <taxon>Dendrobatinae</taxon>
        <taxon>Ranitomeya</taxon>
    </lineage>
</organism>
<keyword evidence="4" id="KW-1185">Reference proteome</keyword>
<accession>A0ABN9KWZ6</accession>
<dbReference type="InterPro" id="IPR056747">
    <property type="entry name" value="VPS13-like_M"/>
</dbReference>
<comment type="caution">
    <text evidence="3">The sequence shown here is derived from an EMBL/GenBank/DDBJ whole genome shotgun (WGS) entry which is preliminary data.</text>
</comment>
<protein>
    <recommendedName>
        <fullName evidence="2">VPS13-like middle region domain-containing protein</fullName>
    </recommendedName>
</protein>
<dbReference type="InterPro" id="IPR026847">
    <property type="entry name" value="VPS13"/>
</dbReference>
<name>A0ABN9KWZ6_9NEOB</name>
<dbReference type="PANTHER" id="PTHR16166">
    <property type="entry name" value="VACUOLAR PROTEIN SORTING-ASSOCIATED PROTEIN VPS13"/>
    <property type="match status" value="1"/>
</dbReference>